<comment type="caution">
    <text evidence="1">The sequence shown here is derived from an EMBL/GenBank/DDBJ whole genome shotgun (WGS) entry which is preliminary data.</text>
</comment>
<dbReference type="AlphaFoldDB" id="X1QP60"/>
<accession>X1QP60</accession>
<evidence type="ECO:0000313" key="1">
    <source>
        <dbReference type="EMBL" id="GAI70332.1"/>
    </source>
</evidence>
<sequence>MKQGIFEQSLLAKYPIGKRTAMDDWVLRYSKALSALEEKWGAANGDALHEQNTAVVAVAGALSITVVGSFTVDQFKNGYLNIWTATPQPNLRVKGNDVGDGVNTVIHLKDPLLYDVALATATDLHANLYLNVTTKRGGGGFTSVVVIPFIPITLGYHFWGLTYGPAVGVAAAGGGIGAAVMERSVYFQADGAIGLQSDIVGTVDCQRAGFMLADTTLGDDIFFMLQLAP</sequence>
<organism evidence="1">
    <name type="scientific">marine sediment metagenome</name>
    <dbReference type="NCBI Taxonomy" id="412755"/>
    <lineage>
        <taxon>unclassified sequences</taxon>
        <taxon>metagenomes</taxon>
        <taxon>ecological metagenomes</taxon>
    </lineage>
</organism>
<name>X1QP60_9ZZZZ</name>
<dbReference type="EMBL" id="BARW01002322">
    <property type="protein sequence ID" value="GAI70332.1"/>
    <property type="molecule type" value="Genomic_DNA"/>
</dbReference>
<proteinExistence type="predicted"/>
<gene>
    <name evidence="1" type="ORF">S12H4_06561</name>
</gene>
<reference evidence="1" key="1">
    <citation type="journal article" date="2014" name="Front. Microbiol.">
        <title>High frequency of phylogenetically diverse reductive dehalogenase-homologous genes in deep subseafloor sedimentary metagenomes.</title>
        <authorList>
            <person name="Kawai M."/>
            <person name="Futagami T."/>
            <person name="Toyoda A."/>
            <person name="Takaki Y."/>
            <person name="Nishi S."/>
            <person name="Hori S."/>
            <person name="Arai W."/>
            <person name="Tsubouchi T."/>
            <person name="Morono Y."/>
            <person name="Uchiyama I."/>
            <person name="Ito T."/>
            <person name="Fujiyama A."/>
            <person name="Inagaki F."/>
            <person name="Takami H."/>
        </authorList>
    </citation>
    <scope>NUCLEOTIDE SEQUENCE</scope>
    <source>
        <strain evidence="1">Expedition CK06-06</strain>
    </source>
</reference>
<protein>
    <submittedName>
        <fullName evidence="1">Uncharacterized protein</fullName>
    </submittedName>
</protein>